<dbReference type="InterPro" id="IPR006680">
    <property type="entry name" value="Amidohydro-rel"/>
</dbReference>
<dbReference type="EC" id="3.5.4.28" evidence="3"/>
<evidence type="ECO:0000259" key="2">
    <source>
        <dbReference type="Pfam" id="PF01979"/>
    </source>
</evidence>
<evidence type="ECO:0000256" key="1">
    <source>
        <dbReference type="ARBA" id="ARBA00022801"/>
    </source>
</evidence>
<keyword evidence="4" id="KW-1185">Reference proteome</keyword>
<dbReference type="Pfam" id="PF01979">
    <property type="entry name" value="Amidohydro_1"/>
    <property type="match status" value="1"/>
</dbReference>
<dbReference type="SUPFAM" id="SSF51556">
    <property type="entry name" value="Metallo-dependent hydrolases"/>
    <property type="match status" value="1"/>
</dbReference>
<evidence type="ECO:0000313" key="4">
    <source>
        <dbReference type="Proteomes" id="UP000537260"/>
    </source>
</evidence>
<dbReference type="InterPro" id="IPR011059">
    <property type="entry name" value="Metal-dep_hydrolase_composite"/>
</dbReference>
<comment type="caution">
    <text evidence="3">The sequence shown here is derived from an EMBL/GenBank/DDBJ whole genome shotgun (WGS) entry which is preliminary data.</text>
</comment>
<evidence type="ECO:0000313" key="3">
    <source>
        <dbReference type="EMBL" id="NYJ20792.1"/>
    </source>
</evidence>
<gene>
    <name evidence="3" type="ORF">HNR05_002583</name>
</gene>
<dbReference type="EMBL" id="JACCFM010000001">
    <property type="protein sequence ID" value="NYJ20792.1"/>
    <property type="molecule type" value="Genomic_DNA"/>
</dbReference>
<organism evidence="3 4">
    <name type="scientific">Glaciibacter psychrotolerans</name>
    <dbReference type="NCBI Taxonomy" id="670054"/>
    <lineage>
        <taxon>Bacteria</taxon>
        <taxon>Bacillati</taxon>
        <taxon>Actinomycetota</taxon>
        <taxon>Actinomycetes</taxon>
        <taxon>Micrococcales</taxon>
        <taxon>Microbacteriaceae</taxon>
        <taxon>Glaciibacter</taxon>
    </lineage>
</organism>
<dbReference type="SUPFAM" id="SSF51338">
    <property type="entry name" value="Composite domain of metallo-dependent hydrolases"/>
    <property type="match status" value="1"/>
</dbReference>
<feature type="domain" description="Amidohydrolase-related" evidence="2">
    <location>
        <begin position="65"/>
        <end position="413"/>
    </location>
</feature>
<dbReference type="Proteomes" id="UP000537260">
    <property type="component" value="Unassembled WGS sequence"/>
</dbReference>
<name>A0A7Z0EH39_9MICO</name>
<dbReference type="GO" id="GO:0050270">
    <property type="term" value="F:S-adenosylhomocysteine deaminase activity"/>
    <property type="evidence" value="ECO:0007669"/>
    <property type="project" value="UniProtKB-EC"/>
</dbReference>
<reference evidence="3 4" key="1">
    <citation type="submission" date="2020-07" db="EMBL/GenBank/DDBJ databases">
        <title>Sequencing the genomes of 1000 actinobacteria strains.</title>
        <authorList>
            <person name="Klenk H.-P."/>
        </authorList>
    </citation>
    <scope>NUCLEOTIDE SEQUENCE [LARGE SCALE GENOMIC DNA]</scope>
    <source>
        <strain evidence="3 4">LI1</strain>
    </source>
</reference>
<keyword evidence="1 3" id="KW-0378">Hydrolase</keyword>
<dbReference type="PANTHER" id="PTHR43794">
    <property type="entry name" value="AMINOHYDROLASE SSNA-RELATED"/>
    <property type="match status" value="1"/>
</dbReference>
<dbReference type="AlphaFoldDB" id="A0A7Z0EH39"/>
<dbReference type="CDD" id="cd01298">
    <property type="entry name" value="ATZ_TRZ_like"/>
    <property type="match status" value="1"/>
</dbReference>
<dbReference type="InterPro" id="IPR032466">
    <property type="entry name" value="Metal_Hydrolase"/>
</dbReference>
<dbReference type="PANTHER" id="PTHR43794:SF11">
    <property type="entry name" value="AMIDOHYDROLASE-RELATED DOMAIN-CONTAINING PROTEIN"/>
    <property type="match status" value="1"/>
</dbReference>
<accession>A0A7Z0EH39</accession>
<dbReference type="Gene3D" id="3.20.20.140">
    <property type="entry name" value="Metal-dependent hydrolases"/>
    <property type="match status" value="1"/>
</dbReference>
<dbReference type="RefSeq" id="WP_179579491.1">
    <property type="nucleotide sequence ID" value="NZ_JACCFM010000001.1"/>
</dbReference>
<dbReference type="EC" id="3.5.4.31" evidence="3"/>
<dbReference type="InterPro" id="IPR050287">
    <property type="entry name" value="MTA/SAH_deaminase"/>
</dbReference>
<dbReference type="Gene3D" id="2.30.40.10">
    <property type="entry name" value="Urease, subunit C, domain 1"/>
    <property type="match status" value="1"/>
</dbReference>
<sequence>MTETRESIDLIVRADTILTVDEAGTVITAGAIAINDGVIVGIGDEPQISARYTATEVLDGAGCSALPGWVNTHAHLAMNLFRGATDDVTLETFLDRLIGAERRVLSAETVAIGARAAMAESLLGGTTTALDMYWYPQTSRAVARELGFRLINGPTLMGDVDPEGNDFDAMLVQAERILTENRADAPNDNLWLMPHSAYTLGSEQLRRVSELAARFGARIHTHCAESSGEIALVAAQHDARPLAVLDEAGLVTDTTVLAHAVHLTDDEIATIARIGATVAHAPISNLKIACGIARVPDLLAAGASVALGTDGAASTGSLDMMQTVRMAALLHKGVSQDPTLINAERAVRLGTADGARSLGLTDVGTLAVGMRADIQVVHTDTLASAPTPDPWSRIVYGASASDVRHTVSDGRVVVRDRALLTADEPTILRELAAASLLAHSAAHEG</sequence>
<dbReference type="GO" id="GO:0090614">
    <property type="term" value="F:5'-methylthioadenosine deaminase activity"/>
    <property type="evidence" value="ECO:0007669"/>
    <property type="project" value="UniProtKB-EC"/>
</dbReference>
<proteinExistence type="predicted"/>
<protein>
    <submittedName>
        <fullName evidence="3">5-methylthioadenosine/S-adenosylhomocysteine deaminase</fullName>
        <ecNumber evidence="3">3.5.4.28</ecNumber>
        <ecNumber evidence="3">3.5.4.31</ecNumber>
    </submittedName>
</protein>